<dbReference type="Pfam" id="PF00102">
    <property type="entry name" value="Y_phosphatase"/>
    <property type="match status" value="1"/>
</dbReference>
<evidence type="ECO:0000313" key="3">
    <source>
        <dbReference type="EMBL" id="CAI5444604.1"/>
    </source>
</evidence>
<dbReference type="AlphaFoldDB" id="A0A9P1IFV0"/>
<dbReference type="InterPro" id="IPR019422">
    <property type="entry name" value="7TM_GPCR_serpentine_rcpt_Srh"/>
</dbReference>
<protein>
    <recommendedName>
        <fullName evidence="2">Tyrosine-protein phosphatase domain-containing protein</fullName>
    </recommendedName>
</protein>
<sequence length="379" mass="43679">MDAYLANNYTHCEQFSFFETKEFLITSLHISTVFAVPLTTYCLYLIIKITPDKMKNVKWQMLHIQLTSLLLDVMVNSLGSPVLYLPAPVVSIHGIFSWIGVPFKLTVYIGQFSAYLIGMSVIALFQNRHSAISSIRYKLESKISLCLYYSFCYFGGAIILSLYFFDIDSLNKENKLKYLEIYKCPPIEYFSNDASVITNKVQLAEICIGSLKGSSAKKPHVNDNIAEACSHILRQLGSTKCGTNLQNYWKEIELEDDIEDRDIQAFLGHMEDDYNQAEHVEVLDKNRVKLDKTEIHASYVEVDIARKFVLAQLPLLNSKILEDFWTMIYQEKLHNIYLICHPGDSAKTTDADKFSEYFPLTNGQHEHYEQIWVHNRKVE</sequence>
<dbReference type="PANTHER" id="PTHR23219">
    <property type="entry name" value="TYROSINE-PROTEIN PHOSPHATASE C15H7.3-RELATED"/>
    <property type="match status" value="1"/>
</dbReference>
<dbReference type="PANTHER" id="PTHR23219:SF13">
    <property type="entry name" value="TYROSINE-PROTEIN PHOSPHATASE DOMAIN-CONTAINING PROTEIN"/>
    <property type="match status" value="1"/>
</dbReference>
<keyword evidence="1" id="KW-0472">Membrane</keyword>
<keyword evidence="1" id="KW-0812">Transmembrane</keyword>
<name>A0A9P1IFV0_9PELO</name>
<keyword evidence="4" id="KW-1185">Reference proteome</keyword>
<feature type="domain" description="Tyrosine-protein phosphatase" evidence="2">
    <location>
        <begin position="275"/>
        <end position="379"/>
    </location>
</feature>
<dbReference type="GO" id="GO:0004725">
    <property type="term" value="F:protein tyrosine phosphatase activity"/>
    <property type="evidence" value="ECO:0007669"/>
    <property type="project" value="InterPro"/>
</dbReference>
<dbReference type="PROSITE" id="PS50055">
    <property type="entry name" value="TYR_PHOSPHATASE_PTP"/>
    <property type="match status" value="1"/>
</dbReference>
<comment type="caution">
    <text evidence="3">The sequence shown here is derived from an EMBL/GenBank/DDBJ whole genome shotgun (WGS) entry which is preliminary data.</text>
</comment>
<gene>
    <name evidence="3" type="ORF">CAMP_LOCUS7241</name>
</gene>
<evidence type="ECO:0000259" key="2">
    <source>
        <dbReference type="PROSITE" id="PS50055"/>
    </source>
</evidence>
<feature type="transmembrane region" description="Helical" evidence="1">
    <location>
        <begin position="146"/>
        <end position="165"/>
    </location>
</feature>
<organism evidence="3 4">
    <name type="scientific">Caenorhabditis angaria</name>
    <dbReference type="NCBI Taxonomy" id="860376"/>
    <lineage>
        <taxon>Eukaryota</taxon>
        <taxon>Metazoa</taxon>
        <taxon>Ecdysozoa</taxon>
        <taxon>Nematoda</taxon>
        <taxon>Chromadorea</taxon>
        <taxon>Rhabditida</taxon>
        <taxon>Rhabditina</taxon>
        <taxon>Rhabditomorpha</taxon>
        <taxon>Rhabditoidea</taxon>
        <taxon>Rhabditidae</taxon>
        <taxon>Peloderinae</taxon>
        <taxon>Caenorhabditis</taxon>
    </lineage>
</organism>
<dbReference type="Pfam" id="PF10318">
    <property type="entry name" value="7TM_GPCR_Srh"/>
    <property type="match status" value="1"/>
</dbReference>
<feature type="transmembrane region" description="Helical" evidence="1">
    <location>
        <begin position="23"/>
        <end position="46"/>
    </location>
</feature>
<dbReference type="Gene3D" id="3.90.190.10">
    <property type="entry name" value="Protein tyrosine phosphatase superfamily"/>
    <property type="match status" value="1"/>
</dbReference>
<dbReference type="InterPro" id="IPR029021">
    <property type="entry name" value="Prot-tyrosine_phosphatase-like"/>
</dbReference>
<dbReference type="Proteomes" id="UP001152747">
    <property type="component" value="Unassembled WGS sequence"/>
</dbReference>
<accession>A0A9P1IFV0</accession>
<dbReference type="SUPFAM" id="SSF52799">
    <property type="entry name" value="(Phosphotyrosine protein) phosphatases II"/>
    <property type="match status" value="1"/>
</dbReference>
<feature type="transmembrane region" description="Helical" evidence="1">
    <location>
        <begin position="66"/>
        <end position="85"/>
    </location>
</feature>
<dbReference type="InterPro" id="IPR000242">
    <property type="entry name" value="PTP_cat"/>
</dbReference>
<feature type="transmembrane region" description="Helical" evidence="1">
    <location>
        <begin position="105"/>
        <end position="125"/>
    </location>
</feature>
<reference evidence="3" key="1">
    <citation type="submission" date="2022-11" db="EMBL/GenBank/DDBJ databases">
        <authorList>
            <person name="Kikuchi T."/>
        </authorList>
    </citation>
    <scope>NUCLEOTIDE SEQUENCE</scope>
    <source>
        <strain evidence="3">PS1010</strain>
    </source>
</reference>
<evidence type="ECO:0000256" key="1">
    <source>
        <dbReference type="SAM" id="Phobius"/>
    </source>
</evidence>
<proteinExistence type="predicted"/>
<keyword evidence="1" id="KW-1133">Transmembrane helix</keyword>
<evidence type="ECO:0000313" key="4">
    <source>
        <dbReference type="Proteomes" id="UP001152747"/>
    </source>
</evidence>
<dbReference type="EMBL" id="CANHGI010000003">
    <property type="protein sequence ID" value="CAI5444604.1"/>
    <property type="molecule type" value="Genomic_DNA"/>
</dbReference>